<comment type="subcellular location">
    <subcellularLocation>
        <location evidence="1">Cell membrane</location>
        <topology evidence="1">Multi-pass membrane protein</topology>
    </subcellularLocation>
</comment>
<keyword evidence="8" id="KW-1185">Reference proteome</keyword>
<feature type="transmembrane region" description="Helical" evidence="6">
    <location>
        <begin position="168"/>
        <end position="188"/>
    </location>
</feature>
<evidence type="ECO:0000256" key="6">
    <source>
        <dbReference type="SAM" id="Phobius"/>
    </source>
</evidence>
<feature type="transmembrane region" description="Helical" evidence="6">
    <location>
        <begin position="372"/>
        <end position="397"/>
    </location>
</feature>
<reference evidence="7 8" key="1">
    <citation type="submission" date="2016-10" db="EMBL/GenBank/DDBJ databases">
        <authorList>
            <person name="Varghese N."/>
            <person name="Submissions S."/>
        </authorList>
    </citation>
    <scope>NUCLEOTIDE SEQUENCE [LARGE SCALE GENOMIC DNA]</scope>
    <source>
        <strain evidence="7 8">DSM 20748</strain>
    </source>
</reference>
<protein>
    <submittedName>
        <fullName evidence="7">Amino acid transporter</fullName>
    </submittedName>
</protein>
<dbReference type="EMBL" id="FNOS01000004">
    <property type="protein sequence ID" value="SDX97119.1"/>
    <property type="molecule type" value="Genomic_DNA"/>
</dbReference>
<feature type="transmembrane region" description="Helical" evidence="6">
    <location>
        <begin position="448"/>
        <end position="465"/>
    </location>
</feature>
<dbReference type="PANTHER" id="PTHR42770:SF7">
    <property type="entry name" value="MEMBRANE PROTEIN"/>
    <property type="match status" value="1"/>
</dbReference>
<feature type="transmembrane region" description="Helical" evidence="6">
    <location>
        <begin position="17"/>
        <end position="35"/>
    </location>
</feature>
<dbReference type="InterPro" id="IPR002293">
    <property type="entry name" value="AA/rel_permease1"/>
</dbReference>
<comment type="caution">
    <text evidence="7">The sequence shown here is derived from an EMBL/GenBank/DDBJ whole genome shotgun (WGS) entry which is preliminary data.</text>
</comment>
<keyword evidence="2" id="KW-1003">Cell membrane</keyword>
<organism evidence="7 8">
    <name type="scientific">Salimicrobium album</name>
    <dbReference type="NCBI Taxonomy" id="50717"/>
    <lineage>
        <taxon>Bacteria</taxon>
        <taxon>Bacillati</taxon>
        <taxon>Bacillota</taxon>
        <taxon>Bacilli</taxon>
        <taxon>Bacillales</taxon>
        <taxon>Bacillaceae</taxon>
        <taxon>Salimicrobium</taxon>
    </lineage>
</organism>
<evidence type="ECO:0000313" key="8">
    <source>
        <dbReference type="Proteomes" id="UP000198647"/>
    </source>
</evidence>
<dbReference type="Gene3D" id="1.20.1740.10">
    <property type="entry name" value="Amino acid/polyamine transporter I"/>
    <property type="match status" value="1"/>
</dbReference>
<evidence type="ECO:0000256" key="5">
    <source>
        <dbReference type="ARBA" id="ARBA00023136"/>
    </source>
</evidence>
<feature type="transmembrane region" description="Helical" evidence="6">
    <location>
        <begin position="91"/>
        <end position="114"/>
    </location>
</feature>
<dbReference type="Proteomes" id="UP000198647">
    <property type="component" value="Unassembled WGS sequence"/>
</dbReference>
<feature type="transmembrane region" description="Helical" evidence="6">
    <location>
        <begin position="300"/>
        <end position="327"/>
    </location>
</feature>
<feature type="transmembrane region" description="Helical" evidence="6">
    <location>
        <begin position="246"/>
        <end position="266"/>
    </location>
</feature>
<dbReference type="PIRSF" id="PIRSF006060">
    <property type="entry name" value="AA_transporter"/>
    <property type="match status" value="1"/>
</dbReference>
<accession>A0A1H3G421</accession>
<evidence type="ECO:0000256" key="2">
    <source>
        <dbReference type="ARBA" id="ARBA00022475"/>
    </source>
</evidence>
<dbReference type="RefSeq" id="WP_093107222.1">
    <property type="nucleotide sequence ID" value="NZ_FNOS01000004.1"/>
</dbReference>
<feature type="transmembrane region" description="Helical" evidence="6">
    <location>
        <begin position="134"/>
        <end position="156"/>
    </location>
</feature>
<feature type="transmembrane region" description="Helical" evidence="6">
    <location>
        <begin position="47"/>
        <end position="70"/>
    </location>
</feature>
<keyword evidence="3 6" id="KW-0812">Transmembrane</keyword>
<proteinExistence type="predicted"/>
<keyword evidence="5 6" id="KW-0472">Membrane</keyword>
<name>A0A1H3G421_9BACI</name>
<evidence type="ECO:0000313" key="7">
    <source>
        <dbReference type="EMBL" id="SDX97119.1"/>
    </source>
</evidence>
<sequence>MGIEEDRKKLERSLKPHWVWAIAFGSAIGWGAFILPPDWMGDAGPLGVIIGILLGAILMMVIGVSYGYLIEKFPVTGGEFAYAYIGFGRKFAFLAGWFLTLGYMCIVALNASALSLLAKFLFPDFMTIGTLYTVAGYDVSIMQILLSSLAIIIFGLMNIRGAKFSGNVQFIFAMVLITGIVLLGLGAVFTDGPSLSNATPAFKPDQSMIVSILTILALAPFAYVGFDNIPQAAEEFDFSPKKAFALIIWSLLAAGLAYSAMILITASTMPWQELNNVINAQNIEWGVGHAIESYMGRLGVFIIAAAVSMGIFTGLNGFMISSSRLTFAMGRARILPNVFRKLHPKYNTPYVGVAFTMLICLIAPWFGREALLWVVDMSSTGVAIAYFFCTATAYKYFAWSESGKKKNPKALVSPVRKVFSLLGLISSIGFLVLLLFPPMPSSLGRESYIALGVWILLGIVFYFANQKRYNDIAEKDMNYLILEKEEV</sequence>
<dbReference type="InterPro" id="IPR050367">
    <property type="entry name" value="APC_superfamily"/>
</dbReference>
<dbReference type="PANTHER" id="PTHR42770">
    <property type="entry name" value="AMINO ACID TRANSPORTER-RELATED"/>
    <property type="match status" value="1"/>
</dbReference>
<dbReference type="Pfam" id="PF13520">
    <property type="entry name" value="AA_permease_2"/>
    <property type="match status" value="1"/>
</dbReference>
<feature type="transmembrane region" description="Helical" evidence="6">
    <location>
        <begin position="348"/>
        <end position="366"/>
    </location>
</feature>
<keyword evidence="4 6" id="KW-1133">Transmembrane helix</keyword>
<evidence type="ECO:0000256" key="3">
    <source>
        <dbReference type="ARBA" id="ARBA00022692"/>
    </source>
</evidence>
<feature type="transmembrane region" description="Helical" evidence="6">
    <location>
        <begin position="208"/>
        <end position="226"/>
    </location>
</feature>
<evidence type="ECO:0000256" key="4">
    <source>
        <dbReference type="ARBA" id="ARBA00022989"/>
    </source>
</evidence>
<feature type="transmembrane region" description="Helical" evidence="6">
    <location>
        <begin position="418"/>
        <end position="436"/>
    </location>
</feature>
<evidence type="ECO:0000256" key="1">
    <source>
        <dbReference type="ARBA" id="ARBA00004651"/>
    </source>
</evidence>
<gene>
    <name evidence="7" type="ORF">SAMN04488081_1762</name>
</gene>